<protein>
    <submittedName>
        <fullName evidence="2">Ankyrin repeat domain 45</fullName>
    </submittedName>
</protein>
<keyword evidence="1" id="KW-0040">ANK repeat</keyword>
<dbReference type="SUPFAM" id="SSF48403">
    <property type="entry name" value="Ankyrin repeat"/>
    <property type="match status" value="1"/>
</dbReference>
<dbReference type="InterPro" id="IPR036770">
    <property type="entry name" value="Ankyrin_rpt-contain_sf"/>
</dbReference>
<dbReference type="PROSITE" id="PS50088">
    <property type="entry name" value="ANK_REPEAT"/>
    <property type="match status" value="2"/>
</dbReference>
<feature type="repeat" description="ANK" evidence="1">
    <location>
        <begin position="100"/>
        <end position="132"/>
    </location>
</feature>
<dbReference type="PANTHER" id="PTHR22677">
    <property type="entry name" value="ANKYRIN REPEAT DOMAIN-CONTAINING PROTEIN 60"/>
    <property type="match status" value="1"/>
</dbReference>
<dbReference type="Bgee" id="ENSXETG00000000524">
    <property type="expression patterns" value="Expressed in testis and 9 other cell types or tissues"/>
</dbReference>
<proteinExistence type="predicted"/>
<reference evidence="2" key="1">
    <citation type="journal article" date="2010" name="Science">
        <title>The genome of the Western clawed frog Xenopus tropicalis.</title>
        <authorList>
            <person name="Hellsten U."/>
            <person name="Harland R.M."/>
            <person name="Gilchrist M.J."/>
            <person name="Hendrix D."/>
            <person name="Jurka J."/>
            <person name="Kapitonov V."/>
            <person name="Ovcharenko I."/>
            <person name="Putnam N.H."/>
            <person name="Shu S."/>
            <person name="Taher L."/>
            <person name="Blitz I.L."/>
            <person name="Blumberg B."/>
            <person name="Dichmann D.S."/>
            <person name="Dubchak I."/>
            <person name="Amaya E."/>
            <person name="Detter J.C."/>
            <person name="Fletcher R."/>
            <person name="Gerhard D.S."/>
            <person name="Goodstein D."/>
            <person name="Graves T."/>
            <person name="Grigoriev I.V."/>
            <person name="Grimwood J."/>
            <person name="Kawashima T."/>
            <person name="Lindquist E."/>
            <person name="Lucas S.M."/>
            <person name="Mead P.E."/>
            <person name="Mitros T."/>
            <person name="Ogino H."/>
            <person name="Ohta Y."/>
            <person name="Poliakov A.V."/>
            <person name="Pollet N."/>
            <person name="Robert J."/>
            <person name="Salamov A."/>
            <person name="Sater A.K."/>
            <person name="Schmutz J."/>
            <person name="Terry A."/>
            <person name="Vize P.D."/>
            <person name="Warren W.C."/>
            <person name="Wells D."/>
            <person name="Wills A."/>
            <person name="Wilson R.K."/>
            <person name="Zimmerman L.B."/>
            <person name="Zorn A.M."/>
            <person name="Grainger R."/>
            <person name="Grammer T."/>
            <person name="Khokha M.K."/>
            <person name="Richardson P.M."/>
            <person name="Rokhsar D.S."/>
        </authorList>
    </citation>
    <scope>NUCLEOTIDE SEQUENCE [LARGE SCALE GENOMIC DNA]</scope>
    <source>
        <strain evidence="2">Nigerian</strain>
    </source>
</reference>
<dbReference type="GeneTree" id="ENSGT00390000008829"/>
<accession>A0A6I8RE35</accession>
<organism evidence="2">
    <name type="scientific">Xenopus tropicalis</name>
    <name type="common">Western clawed frog</name>
    <name type="synonym">Silurana tropicalis</name>
    <dbReference type="NCBI Taxonomy" id="8364"/>
    <lineage>
        <taxon>Eukaryota</taxon>
        <taxon>Metazoa</taxon>
        <taxon>Chordata</taxon>
        <taxon>Craniata</taxon>
        <taxon>Vertebrata</taxon>
        <taxon>Euteleostomi</taxon>
        <taxon>Amphibia</taxon>
        <taxon>Batrachia</taxon>
        <taxon>Anura</taxon>
        <taxon>Pipoidea</taxon>
        <taxon>Pipidae</taxon>
        <taxon>Xenopodinae</taxon>
        <taxon>Xenopus</taxon>
        <taxon>Silurana</taxon>
    </lineage>
</organism>
<dbReference type="Gene3D" id="1.25.40.20">
    <property type="entry name" value="Ankyrin repeat-containing domain"/>
    <property type="match status" value="1"/>
</dbReference>
<sequence>MESLSAAPTINTVLECTLKDDLQALKLLFEDPSEPEKVTHLLLKKDFMGRNVLFPACILGRCEVVKELIKYGASVNSLTSREIETHQTRQHFSSLQLSNFGYSPLHCAAAWGQLDMLKTLVEMGADIKACNFCNEKAYEIAIRYNKTECADFLAWAEAKLELKIYISFVHQSITDLEKLQGKLNKEYKVCKQHIQINKRECKVCRNNWNIIKIKSFFIVICIQIPQSYARHGIIKVNKPDEWYGCHLSGVNHSCHLRQCCPTGGPLCVAPHLSGCFDNLPLCKL</sequence>
<dbReference type="SMART" id="SM00248">
    <property type="entry name" value="ANK"/>
    <property type="match status" value="2"/>
</dbReference>
<dbReference type="Pfam" id="PF00023">
    <property type="entry name" value="Ank"/>
    <property type="match status" value="1"/>
</dbReference>
<gene>
    <name evidence="2" type="primary">ankrd45</name>
</gene>
<name>A0A6I8RE35_XENTR</name>
<dbReference type="PANTHER" id="PTHR22677:SF4">
    <property type="entry name" value="USHER SYNDROME TYPE-1G PROTEIN-LIKE PROTEIN"/>
    <property type="match status" value="1"/>
</dbReference>
<dbReference type="FunCoup" id="A0A6I8RE35">
    <property type="interactions" value="3"/>
</dbReference>
<dbReference type="AlphaFoldDB" id="A0A6I8RE35"/>
<evidence type="ECO:0000256" key="1">
    <source>
        <dbReference type="PROSITE-ProRule" id="PRU00023"/>
    </source>
</evidence>
<dbReference type="PROSITE" id="PS50297">
    <property type="entry name" value="ANK_REP_REGION"/>
    <property type="match status" value="1"/>
</dbReference>
<dbReference type="InterPro" id="IPR002110">
    <property type="entry name" value="Ankyrin_rpt"/>
</dbReference>
<dbReference type="InParanoid" id="A0A6I8RE35"/>
<evidence type="ECO:0000313" key="2">
    <source>
        <dbReference type="Ensembl" id="ENSXETP00000080017"/>
    </source>
</evidence>
<feature type="repeat" description="ANK" evidence="1">
    <location>
        <begin position="48"/>
        <end position="80"/>
    </location>
</feature>
<dbReference type="InterPro" id="IPR039323">
    <property type="entry name" value="ANKRD_45/46/60"/>
</dbReference>
<reference evidence="2" key="2">
    <citation type="submission" date="2020-05" db="UniProtKB">
        <authorList>
            <consortium name="Ensembl"/>
        </authorList>
    </citation>
    <scope>IDENTIFICATION</scope>
</reference>
<dbReference type="Ensembl" id="ENSXETT00000098601">
    <property type="protein sequence ID" value="ENSXETP00000080017"/>
    <property type="gene ID" value="ENSXETG00000000524"/>
</dbReference>
<dbReference type="Xenbase" id="XB-GENE-5872109">
    <property type="gene designation" value="ankrd45"/>
</dbReference>